<dbReference type="AlphaFoldDB" id="K7YQU5"/>
<organism evidence="1 2">
    <name type="scientific">Bdellovibrio bacteriovorus str. Tiberius</name>
    <dbReference type="NCBI Taxonomy" id="1069642"/>
    <lineage>
        <taxon>Bacteria</taxon>
        <taxon>Pseudomonadati</taxon>
        <taxon>Bdellovibrionota</taxon>
        <taxon>Bdellovibrionia</taxon>
        <taxon>Bdellovibrionales</taxon>
        <taxon>Pseudobdellovibrionaceae</taxon>
        <taxon>Bdellovibrio</taxon>
    </lineage>
</organism>
<name>K7YQU5_BDEBC</name>
<dbReference type="KEGG" id="bbat:Bdt_2573"/>
<proteinExistence type="predicted"/>
<evidence type="ECO:0000313" key="2">
    <source>
        <dbReference type="Proteomes" id="UP000010074"/>
    </source>
</evidence>
<sequence>MIETSNFGIMVTSGICWKPKSIGDFMVKEAFAAQGV</sequence>
<dbReference type="Proteomes" id="UP000010074">
    <property type="component" value="Chromosome"/>
</dbReference>
<evidence type="ECO:0000313" key="1">
    <source>
        <dbReference type="EMBL" id="AFY02256.1"/>
    </source>
</evidence>
<dbReference type="HOGENOM" id="CLU_3354802_0_0_7"/>
<dbReference type="PATRIC" id="fig|1069642.3.peg.2548"/>
<accession>K7YQU5</accession>
<dbReference type="EMBL" id="CP002930">
    <property type="protein sequence ID" value="AFY02256.1"/>
    <property type="molecule type" value="Genomic_DNA"/>
</dbReference>
<gene>
    <name evidence="1" type="ORF">Bdt_2573</name>
</gene>
<protein>
    <submittedName>
        <fullName evidence="1">Uncharacterized protein</fullName>
    </submittedName>
</protein>
<reference evidence="1 2" key="1">
    <citation type="journal article" date="2012" name="BMC Genomics">
        <title>Genome analysis of a simultaneously predatory and prey-independent, novel Bdellovibrio bacteriovorus from the River Tiber, supports in silico predictions of both ancient and recent lateral gene transfer from diverse bacteria.</title>
        <authorList>
            <person name="Hobley L."/>
            <person name="Lerner T.R."/>
            <person name="Williams L.E."/>
            <person name="Lambert C."/>
            <person name="Till R."/>
            <person name="Milner D.S."/>
            <person name="Basford S.M."/>
            <person name="Capeness M.J."/>
            <person name="Fenton A.K."/>
            <person name="Atterbury R.J."/>
            <person name="Harris M.A."/>
            <person name="Sockett R.E."/>
        </authorList>
    </citation>
    <scope>NUCLEOTIDE SEQUENCE [LARGE SCALE GENOMIC DNA]</scope>
    <source>
        <strain evidence="1 2">Tiberius</strain>
    </source>
</reference>
<dbReference type="STRING" id="1069642.Bdt_2573"/>